<proteinExistence type="predicted"/>
<protein>
    <submittedName>
        <fullName evidence="2">Uncharacterized protein</fullName>
    </submittedName>
</protein>
<dbReference type="EMBL" id="JACHMH010000001">
    <property type="protein sequence ID" value="MBB4678019.1"/>
    <property type="molecule type" value="Genomic_DNA"/>
</dbReference>
<dbReference type="AlphaFoldDB" id="A0A7W7CEF0"/>
<evidence type="ECO:0000256" key="1">
    <source>
        <dbReference type="SAM" id="MobiDB-lite"/>
    </source>
</evidence>
<gene>
    <name evidence="2" type="ORF">HNR67_004137</name>
</gene>
<name>A0A7W7CEF0_9PSEU</name>
<feature type="region of interest" description="Disordered" evidence="1">
    <location>
        <begin position="224"/>
        <end position="252"/>
    </location>
</feature>
<accession>A0A7W7CEF0</accession>
<evidence type="ECO:0000313" key="3">
    <source>
        <dbReference type="Proteomes" id="UP000533598"/>
    </source>
</evidence>
<dbReference type="Proteomes" id="UP000533598">
    <property type="component" value="Unassembled WGS sequence"/>
</dbReference>
<comment type="caution">
    <text evidence="2">The sequence shown here is derived from an EMBL/GenBank/DDBJ whole genome shotgun (WGS) entry which is preliminary data.</text>
</comment>
<reference evidence="2 3" key="1">
    <citation type="submission" date="2020-08" db="EMBL/GenBank/DDBJ databases">
        <title>Sequencing the genomes of 1000 actinobacteria strains.</title>
        <authorList>
            <person name="Klenk H.-P."/>
        </authorList>
    </citation>
    <scope>NUCLEOTIDE SEQUENCE [LARGE SCALE GENOMIC DNA]</scope>
    <source>
        <strain evidence="2 3">DSM 44230</strain>
    </source>
</reference>
<keyword evidence="3" id="KW-1185">Reference proteome</keyword>
<evidence type="ECO:0000313" key="2">
    <source>
        <dbReference type="EMBL" id="MBB4678019.1"/>
    </source>
</evidence>
<feature type="compositionally biased region" description="Basic and acidic residues" evidence="1">
    <location>
        <begin position="236"/>
        <end position="252"/>
    </location>
</feature>
<sequence>MEHTDGPAQREPACVDVAAVLAAIWHEALPHRAAIHRALAITRCDLRLRSPGFGLDGDCACRDFLVDMLVECDQVLTERATELRNPLGAARVHMRLRAAPDWIRRRRTAMGAQARVDRIRLGARARTLPDEFHRALLEYLVDEAGSMAPLDNQAELIQRLSYRCAQEFGGSTEDHLPLVAAGLALVERHCRSGPRVNIGTRDQPDHVTWWDRYIDRPLGRRPRRALLSTSTTQDGPDTRADPHGADLTGDHTAHTDDAVLTVLHEALLRQPEDPAAALRTGIAALVAHDLLAEPTAAALLTDRSRFATATRELVGLWLRQAARFRPPLTGH</sequence>
<dbReference type="RefSeq" id="WP_185003899.1">
    <property type="nucleotide sequence ID" value="NZ_BAAAUI010000027.1"/>
</dbReference>
<organism evidence="2 3">
    <name type="scientific">Crossiella cryophila</name>
    <dbReference type="NCBI Taxonomy" id="43355"/>
    <lineage>
        <taxon>Bacteria</taxon>
        <taxon>Bacillati</taxon>
        <taxon>Actinomycetota</taxon>
        <taxon>Actinomycetes</taxon>
        <taxon>Pseudonocardiales</taxon>
        <taxon>Pseudonocardiaceae</taxon>
        <taxon>Crossiella</taxon>
    </lineage>
</organism>